<proteinExistence type="predicted"/>
<sequence>MTKMLSVLFLTIIMCGLSALIWWFVPDNSGWSWIRFVGMAMSTFSVLAASYWFYRRLRKQKKQQEELERTILLKQDTQVIQSLFKQANRKLKGYGGNKLDSLYELPWYLVLGGQKDAKSALLQQNGLEPLLKNSSDEISQTHHIKFWSNDKLVAIEIGNRIFDNENIDDELWLIISQQLMKYRPRQGVNGILSLIGCDRLLNGDRKSRSKMSNLIQQAVLSMSSSLKIEIPVYSIFTKADAISDFVEFFEGYTGCDVDNPFGVTFTCDDKERGFDGEQFEQQTQQLLSEIAKQQFELLFNLSHDKSSSILGLPYQLRIFFKLVSELLVEIGRENRVREAVWLRGAYFLSCSQKGTEFDLLTQSVADKAEFNTQAIREQATDRRHYFSPRIFSHVILPESRIVGVNEFRHAGYIFVRSAMLAAIAAMIMSAGVLLKNNWNQDEQWRTNSLAQLRIYNTDIHRLQNEPYSISQLTAVLGELRMVAVEGISPKPWYQRVSVTDDNTAERIYLTYEEQLKVMLLPKIEELISSELFVYSNLENPSKIFEILRFYSMLFDKKRLDVKELHAFILDTLKDQGGVSSHNFNTLSNMLDELFAGDYEGQLTANETLIASAASKLEGLSTERLIYARIKSLPEYRNQVDIRGQLGEKFDSMFAFTENFHGYLIPEILTKQGYSNLDLTPKSKLLRRQLSELKSLKKEGESPSVTELAELSKQIQKLYFTDYIFYWKSLIKNIRIKQFKSTQDLSYALRSAREPVTSPVLDVLGAIVVNTKLAIEEQPDTKSNKRVASQLGLSKASKVLGKADRINRAVGSKLLTIQPSFIVNKAFKSYADYVEGTGKSGSTIPVDGFIQQFDGLNTYFDTALLSSNPTKVMHDYAQAHAEGSQDAITAFGSESAKAPSQVAKWAKSISRQSWKAVINANMSFINKQWDDRVYQFYTQAISGRFPFELRGRGEVTLEDFSQTFKPQGRIDKFVEVMLKPFVYWDNGELQLKEVDGYHLPIKASSLEQLSQTRKLSHLFFGPTGQELGLNISLRPSSMSTDITEFQIRGEKSIFKYNHGPRVWSDINWPSAGVDGFLSTNFYHGDNRVATKAYYGQWAFFRVLFENSSSPTATRLIRKLNYKLNGNGMLFDYTLRNSNQVLDKSLFTTFSLPKEL</sequence>
<dbReference type="Pfam" id="PF21070">
    <property type="entry name" value="IcmF_helical"/>
    <property type="match status" value="1"/>
</dbReference>
<evidence type="ECO:0000259" key="2">
    <source>
        <dbReference type="Pfam" id="PF06744"/>
    </source>
</evidence>
<dbReference type="RefSeq" id="WP_121853619.1">
    <property type="nucleotide sequence ID" value="NZ_CP037952.1"/>
</dbReference>
<dbReference type="Pfam" id="PF14331">
    <property type="entry name" value="IcmF-related_N"/>
    <property type="match status" value="1"/>
</dbReference>
<evidence type="ECO:0000256" key="1">
    <source>
        <dbReference type="SAM" id="Phobius"/>
    </source>
</evidence>
<feature type="transmembrane region" description="Helical" evidence="1">
    <location>
        <begin position="413"/>
        <end position="434"/>
    </location>
</feature>
<dbReference type="OrthoDB" id="9758229at2"/>
<dbReference type="InterPro" id="IPR053156">
    <property type="entry name" value="T6SS_TssM-like"/>
</dbReference>
<dbReference type="InterPro" id="IPR009612">
    <property type="entry name" value="IcmF-rel"/>
</dbReference>
<accession>A0A3A6U8R0</accession>
<dbReference type="Pfam" id="PF06744">
    <property type="entry name" value="IcmF_C"/>
    <property type="match status" value="1"/>
</dbReference>
<dbReference type="InterPro" id="IPR017731">
    <property type="entry name" value="TssM1-like"/>
</dbReference>
<dbReference type="InterPro" id="IPR025743">
    <property type="entry name" value="TssM1_N"/>
</dbReference>
<keyword evidence="1" id="KW-1133">Transmembrane helix</keyword>
<feature type="domain" description="Type VI secretion system component TssM1 N-terminal" evidence="4">
    <location>
        <begin position="168"/>
        <end position="422"/>
    </location>
</feature>
<reference evidence="6 7" key="1">
    <citation type="submission" date="2018-09" db="EMBL/GenBank/DDBJ databases">
        <title>Phylogeny of the Shewanellaceae, and recommendation for two new genera, Pseudoshewanella and Parashewanella.</title>
        <authorList>
            <person name="Wang G."/>
        </authorList>
    </citation>
    <scope>NUCLEOTIDE SEQUENCE [LARGE SCALE GENOMIC DNA]</scope>
    <source>
        <strain evidence="6 7">KCTC 22492</strain>
    </source>
</reference>
<evidence type="ECO:0000313" key="7">
    <source>
        <dbReference type="Proteomes" id="UP000273022"/>
    </source>
</evidence>
<comment type="caution">
    <text evidence="6">The sequence shown here is derived from an EMBL/GenBank/DDBJ whole genome shotgun (WGS) entry which is preliminary data.</text>
</comment>
<dbReference type="Pfam" id="PF06761">
    <property type="entry name" value="IcmF-related"/>
    <property type="match status" value="1"/>
</dbReference>
<organism evidence="6 7">
    <name type="scientific">Parashewanella spongiae</name>
    <dbReference type="NCBI Taxonomy" id="342950"/>
    <lineage>
        <taxon>Bacteria</taxon>
        <taxon>Pseudomonadati</taxon>
        <taxon>Pseudomonadota</taxon>
        <taxon>Gammaproteobacteria</taxon>
        <taxon>Alteromonadales</taxon>
        <taxon>Shewanellaceae</taxon>
        <taxon>Parashewanella</taxon>
    </lineage>
</organism>
<keyword evidence="1" id="KW-0472">Membrane</keyword>
<dbReference type="InterPro" id="IPR010623">
    <property type="entry name" value="IcmF_C"/>
</dbReference>
<evidence type="ECO:0000259" key="5">
    <source>
        <dbReference type="Pfam" id="PF21070"/>
    </source>
</evidence>
<evidence type="ECO:0000259" key="4">
    <source>
        <dbReference type="Pfam" id="PF14331"/>
    </source>
</evidence>
<dbReference type="InterPro" id="IPR048677">
    <property type="entry name" value="TssM1_hel"/>
</dbReference>
<feature type="domain" description="Type VI secretion system component TssM1 helical" evidence="5">
    <location>
        <begin position="924"/>
        <end position="1019"/>
    </location>
</feature>
<feature type="domain" description="IcmF-related" evidence="3">
    <location>
        <begin position="490"/>
        <end position="770"/>
    </location>
</feature>
<evidence type="ECO:0000313" key="6">
    <source>
        <dbReference type="EMBL" id="RJY14896.1"/>
    </source>
</evidence>
<protein>
    <submittedName>
        <fullName evidence="6">Type VI secretion system membrane subunit TssM</fullName>
    </submittedName>
</protein>
<dbReference type="PANTHER" id="PTHR36153:SF1">
    <property type="entry name" value="TYPE VI SECRETION SYSTEM COMPONENT TSSM1"/>
    <property type="match status" value="1"/>
</dbReference>
<feature type="transmembrane region" description="Helical" evidence="1">
    <location>
        <begin position="7"/>
        <end position="25"/>
    </location>
</feature>
<dbReference type="AlphaFoldDB" id="A0A3A6U8R0"/>
<name>A0A3A6U8R0_9GAMM</name>
<dbReference type="EMBL" id="QYYH01000059">
    <property type="protein sequence ID" value="RJY14896.1"/>
    <property type="molecule type" value="Genomic_DNA"/>
</dbReference>
<dbReference type="Proteomes" id="UP000273022">
    <property type="component" value="Unassembled WGS sequence"/>
</dbReference>
<dbReference type="NCBIfam" id="TIGR03348">
    <property type="entry name" value="VI_IcmF"/>
    <property type="match status" value="1"/>
</dbReference>
<keyword evidence="7" id="KW-1185">Reference proteome</keyword>
<evidence type="ECO:0000259" key="3">
    <source>
        <dbReference type="Pfam" id="PF06761"/>
    </source>
</evidence>
<dbReference type="PANTHER" id="PTHR36153">
    <property type="entry name" value="INNER MEMBRANE PROTEIN-RELATED"/>
    <property type="match status" value="1"/>
</dbReference>
<gene>
    <name evidence="6" type="primary">tssM</name>
    <name evidence="6" type="ORF">D5R81_10640</name>
</gene>
<keyword evidence="1" id="KW-0812">Transmembrane</keyword>
<feature type="transmembrane region" description="Helical" evidence="1">
    <location>
        <begin position="31"/>
        <end position="54"/>
    </location>
</feature>
<feature type="domain" description="Type VI secretion system IcmF C-terminal" evidence="2">
    <location>
        <begin position="1031"/>
        <end position="1129"/>
    </location>
</feature>